<reference evidence="4" key="3">
    <citation type="submission" date="2020-10" db="UniProtKB">
        <authorList>
            <consortium name="WormBaseParasite"/>
        </authorList>
    </citation>
    <scope>IDENTIFICATION</scope>
</reference>
<reference evidence="2" key="2">
    <citation type="submission" date="2014-06" db="EMBL/GenBank/DDBJ databases">
        <authorList>
            <person name="Aslett M."/>
        </authorList>
    </citation>
    <scope>NUCLEOTIDE SEQUENCE</scope>
</reference>
<reference evidence="2 3" key="1">
    <citation type="journal article" date="2013" name="Nature">
        <title>The genomes of four tapeworm species reveal adaptations to parasitism.</title>
        <authorList>
            <person name="Tsai I.J."/>
            <person name="Zarowiecki M."/>
            <person name="Holroyd N."/>
            <person name="Garciarrubio A."/>
            <person name="Sanchez-Flores A."/>
            <person name="Brooks K.L."/>
            <person name="Tracey A."/>
            <person name="Bobes R.J."/>
            <person name="Fragoso G."/>
            <person name="Sciutto E."/>
            <person name="Aslett M."/>
            <person name="Beasley H."/>
            <person name="Bennett H.M."/>
            <person name="Cai J."/>
            <person name="Camicia F."/>
            <person name="Clark R."/>
            <person name="Cucher M."/>
            <person name="De Silva N."/>
            <person name="Day T.A."/>
            <person name="Deplazes P."/>
            <person name="Estrada K."/>
            <person name="Fernandez C."/>
            <person name="Holland P.W."/>
            <person name="Hou J."/>
            <person name="Hu S."/>
            <person name="Huckvale T."/>
            <person name="Hung S.S."/>
            <person name="Kamenetzky L."/>
            <person name="Keane J.A."/>
            <person name="Kiss F."/>
            <person name="Koziol U."/>
            <person name="Lambert O."/>
            <person name="Liu K."/>
            <person name="Luo X."/>
            <person name="Luo Y."/>
            <person name="Macchiaroli N."/>
            <person name="Nichol S."/>
            <person name="Paps J."/>
            <person name="Parkinson J."/>
            <person name="Pouchkina-Stantcheva N."/>
            <person name="Riddiford N."/>
            <person name="Rosenzvit M."/>
            <person name="Salinas G."/>
            <person name="Wasmuth J.D."/>
            <person name="Zamanian M."/>
            <person name="Zheng Y."/>
            <person name="Cai X."/>
            <person name="Soberon X."/>
            <person name="Olson P.D."/>
            <person name="Laclette J.P."/>
            <person name="Brehm K."/>
            <person name="Berriman M."/>
            <person name="Garciarrubio A."/>
            <person name="Bobes R.J."/>
            <person name="Fragoso G."/>
            <person name="Sanchez-Flores A."/>
            <person name="Estrada K."/>
            <person name="Cevallos M.A."/>
            <person name="Morett E."/>
            <person name="Gonzalez V."/>
            <person name="Portillo T."/>
            <person name="Ochoa-Leyva A."/>
            <person name="Jose M.V."/>
            <person name="Sciutto E."/>
            <person name="Landa A."/>
            <person name="Jimenez L."/>
            <person name="Valdes V."/>
            <person name="Carrero J.C."/>
            <person name="Larralde C."/>
            <person name="Morales-Montor J."/>
            <person name="Limon-Lason J."/>
            <person name="Soberon X."/>
            <person name="Laclette J.P."/>
        </authorList>
    </citation>
    <scope>NUCLEOTIDE SEQUENCE [LARGE SCALE GENOMIC DNA]</scope>
</reference>
<gene>
    <name evidence="2" type="ORF">EgrG_000441700</name>
</gene>
<evidence type="ECO:0000313" key="2">
    <source>
        <dbReference type="EMBL" id="CDS19132.1"/>
    </source>
</evidence>
<feature type="compositionally biased region" description="Pro residues" evidence="1">
    <location>
        <begin position="1"/>
        <end position="17"/>
    </location>
</feature>
<dbReference type="Proteomes" id="UP000492820">
    <property type="component" value="Unassembled WGS sequence"/>
</dbReference>
<name>A0A068WHA1_ECHGR</name>
<dbReference type="EMBL" id="LK028579">
    <property type="protein sequence ID" value="CDS19132.1"/>
    <property type="molecule type" value="Genomic_DNA"/>
</dbReference>
<dbReference type="AlphaFoldDB" id="A0A068WHA1"/>
<feature type="region of interest" description="Disordered" evidence="1">
    <location>
        <begin position="1"/>
        <end position="65"/>
    </location>
</feature>
<evidence type="ECO:0000313" key="4">
    <source>
        <dbReference type="WBParaSite" id="EgrG_000441700"/>
    </source>
</evidence>
<accession>A0A068WHA1</accession>
<proteinExistence type="predicted"/>
<protein>
    <submittedName>
        <fullName evidence="4">Vegetative cell wall protein gp1-like</fullName>
    </submittedName>
</protein>
<sequence>MPLDPPPLLTPLPPTPQGPSTTTRSTAPPLNRQGPQTAGTHPSNRTPNREPPRTLPRTTHKEECTQQGITILMPTFRNLSCERSPGDSLGLKVTE</sequence>
<dbReference type="WBParaSite" id="EgrG_000441700">
    <property type="protein sequence ID" value="EgrG_000441700"/>
    <property type="gene ID" value="EgrG_000441700"/>
</dbReference>
<organism evidence="2">
    <name type="scientific">Echinococcus granulosus</name>
    <name type="common">Hydatid tapeworm</name>
    <dbReference type="NCBI Taxonomy" id="6210"/>
    <lineage>
        <taxon>Eukaryota</taxon>
        <taxon>Metazoa</taxon>
        <taxon>Spiralia</taxon>
        <taxon>Lophotrochozoa</taxon>
        <taxon>Platyhelminthes</taxon>
        <taxon>Cestoda</taxon>
        <taxon>Eucestoda</taxon>
        <taxon>Cyclophyllidea</taxon>
        <taxon>Taeniidae</taxon>
        <taxon>Echinococcus</taxon>
        <taxon>Echinococcus granulosus group</taxon>
    </lineage>
</organism>
<feature type="compositionally biased region" description="Polar residues" evidence="1">
    <location>
        <begin position="24"/>
        <end position="46"/>
    </location>
</feature>
<evidence type="ECO:0000256" key="1">
    <source>
        <dbReference type="SAM" id="MobiDB-lite"/>
    </source>
</evidence>
<evidence type="ECO:0000313" key="3">
    <source>
        <dbReference type="Proteomes" id="UP000492820"/>
    </source>
</evidence>